<accession>A0A1Q9E2J1</accession>
<evidence type="ECO:0000256" key="1">
    <source>
        <dbReference type="SAM" id="MobiDB-lite"/>
    </source>
</evidence>
<evidence type="ECO:0000259" key="2">
    <source>
        <dbReference type="Pfam" id="PF07727"/>
    </source>
</evidence>
<feature type="domain" description="Reverse transcriptase Ty1/copia-type" evidence="2">
    <location>
        <begin position="526"/>
        <end position="691"/>
    </location>
</feature>
<organism evidence="3 4">
    <name type="scientific">Symbiodinium microadriaticum</name>
    <name type="common">Dinoflagellate</name>
    <name type="synonym">Zooxanthella microadriatica</name>
    <dbReference type="NCBI Taxonomy" id="2951"/>
    <lineage>
        <taxon>Eukaryota</taxon>
        <taxon>Sar</taxon>
        <taxon>Alveolata</taxon>
        <taxon>Dinophyceae</taxon>
        <taxon>Suessiales</taxon>
        <taxon>Symbiodiniaceae</taxon>
        <taxon>Symbiodinium</taxon>
    </lineage>
</organism>
<evidence type="ECO:0000313" key="4">
    <source>
        <dbReference type="Proteomes" id="UP000186817"/>
    </source>
</evidence>
<feature type="region of interest" description="Disordered" evidence="1">
    <location>
        <begin position="17"/>
        <end position="46"/>
    </location>
</feature>
<evidence type="ECO:0000313" key="3">
    <source>
        <dbReference type="EMBL" id="OLQ01621.1"/>
    </source>
</evidence>
<name>A0A1Q9E2J1_SYMMI</name>
<comment type="caution">
    <text evidence="3">The sequence shown here is derived from an EMBL/GenBank/DDBJ whole genome shotgun (WGS) entry which is preliminary data.</text>
</comment>
<keyword evidence="4" id="KW-1185">Reference proteome</keyword>
<dbReference type="EMBL" id="LSRX01000286">
    <property type="protein sequence ID" value="OLQ01621.1"/>
    <property type="molecule type" value="Genomic_DNA"/>
</dbReference>
<dbReference type="Proteomes" id="UP000186817">
    <property type="component" value="Unassembled WGS sequence"/>
</dbReference>
<sequence>MIPGDYREAYEVQVSKVENPQAPEVFPRSSATNDSPVEGHEAYQVDEASEQTARELWSRKDFSMQACESLLKSLSLPNRGTKTRNIVGNNQAQYGTFGAYSYGSQYGVTKLTEKQPWVTRYLNSFLQKQLKPTARWSSFTVSCDNQLPVHRDVNNHQNFPNYLVGLGSYTGGELWVEGTSPEQPEATCPQVRADGSTLWGHTKPTRHRVVEFNPKVWHSSCKWEGTRIVITAFMTRGYDELGEEIQDWLQKTGFQGPPVWKPKFGTVQKKEEERIKRDLRNSACSEPSTLADGQLMISGRQLIKCAPEHLRHASTREELIEALTEENTTPWTYNRVVEQIGGNQYEDLTGTPAPTMTEWHRAQDPSQESQPTRRRIVSKRPAPEPADEEMPTEEPSGHLRRPRVQAPTSSESSQETHLCWWNMIPESEWSESEAVFWNEESAAVAVELDMPDSKRGWQKALNNLEGFFTGTLKKKSVEVCERRLTPAERAEFQAAKATEVRNFIASEAFKVLPPELQPNRSQAVGMRWKAMKGDVSGAFLQGRPYPDLLHCVPTDEICTAMGIPSGSVTRLQRACYGLVDAPLEWYRTVTEFLDTLGLERLWSDACMWVWRPAGEVRGIITGHVDDFLFGGSEQDVAWQAILDKIKAKFRWGDWEEDQLMQCGVQITQTAEGFELSQSKYVQEHVQEIPISSSRRKMDKATTSDKEKSALRATLGALSWHAQQVAPHISAEVGLLLSEVSQSTVSTIIRTNILVQHTRARKDYKIMIHRFAPSEELCLYAWVDAGSQNRPDGGRAAETLAAVNGEDVLYFCRFQMAEIERGCVITESRNVYDKMSTEVLSIKGAEKRSNIEMIGLKEAQQRVQAGGAKELEMFYKMQSRPSEAAAGEPMAAEPKEELPSWVFQGEMLDNENLQPQALRWKNGRASREDWFRLIGKAEYWPLDDGKASTSAFWYACKNSDTTLLHYLRSVVRFFDMLSDAGHSIGALSQHHAIDAILYGQEAASDSLSMPINTMKAFRWYIKASLLPVPPLYGEIVQASGNELLRCSAVTTNAARKDRLIINFWICRVVYGYLIVYAEGSTNAQGLFALSQELGRVLVAFERGRLDRLCASCQPVAPSNPPRPPPWIQQSPTLLSPETTKCLIGHASHMLRFAMSAKDKQALSFAIIETWRLCGDLFFRRSAHFSQVEGSLCFDLGRLAMEARQMYLSLVVDSSCASTGLAQLMLRQIYEQHSAFASPGMRANWADQVRSPSFQMDMQAFIDLIGARGVRSDHDFVNTLACELEVVRVDYVAHNASMQAYLSRREELKVCVHPKCAGLAADSLTVSATGPWTHNAIRRSQGLWADKVGYHFWLVAGEEVTNAAVLAAELLEPELSQQIRNDHGIMNFRALPWPHLLTRPESGDNDSDVSLVWVITQLSNTSRAHHKQINGVFQDGDLNVIFWHCGHKDTNPARWDRSPILFGHWWLAGSEALLLPVEVFLQASVLLDQMTQKGDSFHETATHKTRLEATFSELRRHGAPAGFGAVLLYKGRFFPIWEDRPGMAALGHFRSVNFLGVVDKNNRRIEILPSEQAVSDPRFRLFTKRTWGFRKGIAVWLSPKPLDVNVNELFLDQKNYVSS</sequence>
<protein>
    <recommendedName>
        <fullName evidence="2">Reverse transcriptase Ty1/copia-type domain-containing protein</fullName>
    </recommendedName>
</protein>
<dbReference type="Pfam" id="PF07727">
    <property type="entry name" value="RVT_2"/>
    <property type="match status" value="1"/>
</dbReference>
<proteinExistence type="predicted"/>
<gene>
    <name evidence="3" type="ORF">AK812_SmicGene15624</name>
</gene>
<dbReference type="InterPro" id="IPR013103">
    <property type="entry name" value="RVT_2"/>
</dbReference>
<reference evidence="3 4" key="1">
    <citation type="submission" date="2016-02" db="EMBL/GenBank/DDBJ databases">
        <title>Genome analysis of coral dinoflagellate symbionts highlights evolutionary adaptations to a symbiotic lifestyle.</title>
        <authorList>
            <person name="Aranda M."/>
            <person name="Li Y."/>
            <person name="Liew Y.J."/>
            <person name="Baumgarten S."/>
            <person name="Simakov O."/>
            <person name="Wilson M."/>
            <person name="Piel J."/>
            <person name="Ashoor H."/>
            <person name="Bougouffa S."/>
            <person name="Bajic V.B."/>
            <person name="Ryu T."/>
            <person name="Ravasi T."/>
            <person name="Bayer T."/>
            <person name="Micklem G."/>
            <person name="Kim H."/>
            <person name="Bhak J."/>
            <person name="Lajeunesse T.C."/>
            <person name="Voolstra C.R."/>
        </authorList>
    </citation>
    <scope>NUCLEOTIDE SEQUENCE [LARGE SCALE GENOMIC DNA]</scope>
    <source>
        <strain evidence="3 4">CCMP2467</strain>
    </source>
</reference>
<feature type="region of interest" description="Disordered" evidence="1">
    <location>
        <begin position="345"/>
        <end position="414"/>
    </location>
</feature>